<evidence type="ECO:0000259" key="5">
    <source>
        <dbReference type="PROSITE" id="PS51078"/>
    </source>
</evidence>
<dbReference type="OrthoDB" id="3734039at2"/>
<comment type="caution">
    <text evidence="6">The sequence shown here is derived from an EMBL/GenBank/DDBJ whole genome shotgun (WGS) entry which is preliminary data.</text>
</comment>
<dbReference type="GO" id="GO:0003700">
    <property type="term" value="F:DNA-binding transcription factor activity"/>
    <property type="evidence" value="ECO:0007669"/>
    <property type="project" value="TreeGrafter"/>
</dbReference>
<dbReference type="InterPro" id="IPR050707">
    <property type="entry name" value="HTH_MetabolicPath_Reg"/>
</dbReference>
<dbReference type="SUPFAM" id="SSF55781">
    <property type="entry name" value="GAF domain-like"/>
    <property type="match status" value="1"/>
</dbReference>
<dbReference type="InterPro" id="IPR014757">
    <property type="entry name" value="Tscrpt_reg_IclR_C"/>
</dbReference>
<dbReference type="PROSITE" id="PS51077">
    <property type="entry name" value="HTH_ICLR"/>
    <property type="match status" value="1"/>
</dbReference>
<feature type="domain" description="IclR-ED" evidence="5">
    <location>
        <begin position="80"/>
        <end position="264"/>
    </location>
</feature>
<evidence type="ECO:0000256" key="2">
    <source>
        <dbReference type="ARBA" id="ARBA00023125"/>
    </source>
</evidence>
<feature type="domain" description="HTH iclR-type" evidence="4">
    <location>
        <begin position="17"/>
        <end position="79"/>
    </location>
</feature>
<dbReference type="PROSITE" id="PS51078">
    <property type="entry name" value="ICLR_ED"/>
    <property type="match status" value="1"/>
</dbReference>
<dbReference type="GO" id="GO:0045892">
    <property type="term" value="P:negative regulation of DNA-templated transcription"/>
    <property type="evidence" value="ECO:0007669"/>
    <property type="project" value="TreeGrafter"/>
</dbReference>
<name>A0A4Q8AJD2_9MICO</name>
<proteinExistence type="predicted"/>
<evidence type="ECO:0000259" key="4">
    <source>
        <dbReference type="PROSITE" id="PS51077"/>
    </source>
</evidence>
<evidence type="ECO:0000256" key="3">
    <source>
        <dbReference type="ARBA" id="ARBA00023163"/>
    </source>
</evidence>
<keyword evidence="7" id="KW-1185">Reference proteome</keyword>
<evidence type="ECO:0000256" key="1">
    <source>
        <dbReference type="ARBA" id="ARBA00023015"/>
    </source>
</evidence>
<gene>
    <name evidence="6" type="ORF">EV379_0214</name>
</gene>
<evidence type="ECO:0000313" key="6">
    <source>
        <dbReference type="EMBL" id="RZU63925.1"/>
    </source>
</evidence>
<protein>
    <submittedName>
        <fullName evidence="6">IclR family transcriptional regulator</fullName>
    </submittedName>
</protein>
<dbReference type="AlphaFoldDB" id="A0A4Q8AJD2"/>
<dbReference type="PANTHER" id="PTHR30136">
    <property type="entry name" value="HELIX-TURN-HELIX TRANSCRIPTIONAL REGULATOR, ICLR FAMILY"/>
    <property type="match status" value="1"/>
</dbReference>
<dbReference type="InterPro" id="IPR029016">
    <property type="entry name" value="GAF-like_dom_sf"/>
</dbReference>
<reference evidence="6 7" key="1">
    <citation type="submission" date="2019-02" db="EMBL/GenBank/DDBJ databases">
        <title>Sequencing the genomes of 1000 actinobacteria strains.</title>
        <authorList>
            <person name="Klenk H.-P."/>
        </authorList>
    </citation>
    <scope>NUCLEOTIDE SEQUENCE [LARGE SCALE GENOMIC DNA]</scope>
    <source>
        <strain evidence="6 7">DSM 18319</strain>
    </source>
</reference>
<organism evidence="6 7">
    <name type="scientific">Microterricola gilva</name>
    <dbReference type="NCBI Taxonomy" id="393267"/>
    <lineage>
        <taxon>Bacteria</taxon>
        <taxon>Bacillati</taxon>
        <taxon>Actinomycetota</taxon>
        <taxon>Actinomycetes</taxon>
        <taxon>Micrococcales</taxon>
        <taxon>Microbacteriaceae</taxon>
        <taxon>Microterricola</taxon>
    </lineage>
</organism>
<accession>A0A4Q8AJD2</accession>
<dbReference type="InterPro" id="IPR036390">
    <property type="entry name" value="WH_DNA-bd_sf"/>
</dbReference>
<evidence type="ECO:0000313" key="7">
    <source>
        <dbReference type="Proteomes" id="UP000291483"/>
    </source>
</evidence>
<dbReference type="Proteomes" id="UP000291483">
    <property type="component" value="Unassembled WGS sequence"/>
</dbReference>
<dbReference type="Gene3D" id="3.30.450.40">
    <property type="match status" value="1"/>
</dbReference>
<dbReference type="Pfam" id="PF09339">
    <property type="entry name" value="HTH_IclR"/>
    <property type="match status" value="1"/>
</dbReference>
<dbReference type="Pfam" id="PF01614">
    <property type="entry name" value="IclR_C"/>
    <property type="match status" value="1"/>
</dbReference>
<sequence>MASNGDVTPGATVSSKVPAAEHTLRILSFLSTQRGPVPAATIASALGIPRSTVYHLLVVLAQHGFVLHLPEAKRYGLGPAAFELSGGFSRQEPLSRIGQPLLAGLVDRVGESGHLVVLHGRDVLYIAEERAPRRPRLVTDVGIRLPAHLTASGRAMLATLPPAQLRALYPDAAAFVDRNGQPPHNYSQLKAVLQTVRERGYATEDSAVTADFASLAVAVRDHVGWPAAGIALTFPRDSVAPERWPELAAQIGEVAAELARRIRGSAL</sequence>
<dbReference type="InterPro" id="IPR036388">
    <property type="entry name" value="WH-like_DNA-bd_sf"/>
</dbReference>
<dbReference type="SUPFAM" id="SSF46785">
    <property type="entry name" value="Winged helix' DNA-binding domain"/>
    <property type="match status" value="1"/>
</dbReference>
<dbReference type="Gene3D" id="1.10.10.10">
    <property type="entry name" value="Winged helix-like DNA-binding domain superfamily/Winged helix DNA-binding domain"/>
    <property type="match status" value="1"/>
</dbReference>
<keyword evidence="1" id="KW-0805">Transcription regulation</keyword>
<keyword evidence="2" id="KW-0238">DNA-binding</keyword>
<dbReference type="InterPro" id="IPR005471">
    <property type="entry name" value="Tscrpt_reg_IclR_N"/>
</dbReference>
<dbReference type="EMBL" id="SHLC01000001">
    <property type="protein sequence ID" value="RZU63925.1"/>
    <property type="molecule type" value="Genomic_DNA"/>
</dbReference>
<dbReference type="SMART" id="SM00346">
    <property type="entry name" value="HTH_ICLR"/>
    <property type="match status" value="1"/>
</dbReference>
<keyword evidence="3" id="KW-0804">Transcription</keyword>
<dbReference type="PANTHER" id="PTHR30136:SF24">
    <property type="entry name" value="HTH-TYPE TRANSCRIPTIONAL REPRESSOR ALLR"/>
    <property type="match status" value="1"/>
</dbReference>
<dbReference type="GO" id="GO:0003677">
    <property type="term" value="F:DNA binding"/>
    <property type="evidence" value="ECO:0007669"/>
    <property type="project" value="UniProtKB-KW"/>
</dbReference>